<comment type="subcellular location">
    <subcellularLocation>
        <location evidence="1">Host nucleus</location>
    </subcellularLocation>
    <subcellularLocation>
        <location evidence="2">Virion</location>
    </subcellularLocation>
</comment>
<evidence type="ECO:0000256" key="10">
    <source>
        <dbReference type="ARBA" id="ARBA00022844"/>
    </source>
</evidence>
<dbReference type="GO" id="GO:0005198">
    <property type="term" value="F:structural molecule activity"/>
    <property type="evidence" value="ECO:0007669"/>
    <property type="project" value="InterPro"/>
</dbReference>
<evidence type="ECO:0000256" key="5">
    <source>
        <dbReference type="ARBA" id="ARBA00022562"/>
    </source>
</evidence>
<keyword evidence="11" id="KW-1164">Virus endocytosis by host</keyword>
<organism evidence="16">
    <name type="scientific">Lemniscomys rat polyomavirus</name>
    <dbReference type="NCBI Taxonomy" id="3141921"/>
    <lineage>
        <taxon>Viruses</taxon>
        <taxon>Monodnaviria</taxon>
        <taxon>Shotokuvirae</taxon>
        <taxon>Cossaviricota</taxon>
        <taxon>Papovaviricetes</taxon>
        <taxon>Sepolyvirales</taxon>
        <taxon>Polyomaviridae</taxon>
    </lineage>
</organism>
<evidence type="ECO:0000256" key="6">
    <source>
        <dbReference type="ARBA" id="ARBA00022581"/>
    </source>
</evidence>
<evidence type="ECO:0000256" key="12">
    <source>
        <dbReference type="ARBA" id="ARBA00022921"/>
    </source>
</evidence>
<keyword evidence="12" id="KW-0426">Late protein</keyword>
<keyword evidence="13" id="KW-1015">Disulfide bond</keyword>
<dbReference type="Gene3D" id="2.60.175.10">
    <property type="entry name" value="Capsid protein VP1,Polyomavirus"/>
    <property type="match status" value="1"/>
</dbReference>
<reference evidence="16" key="1">
    <citation type="journal article" date="2024" name="Microbiome">
        <title>Substantial viral diversity in bats and rodents from East Africa: insights into evolution, recombination, and cocirculation.</title>
        <authorList>
            <person name="Wang D."/>
            <person name="Yang X."/>
            <person name="Ren Z."/>
            <person name="Hu B."/>
            <person name="Zhao H."/>
            <person name="Yang K."/>
            <person name="Shi P."/>
            <person name="Zhang Z."/>
            <person name="Feng Q."/>
            <person name="Nawenja C.V."/>
            <person name="Obanda V."/>
            <person name="Robert K."/>
            <person name="Nalikka B."/>
            <person name="Waruhiu C.N."/>
            <person name="Ochola G.O."/>
            <person name="Onyuok S.O."/>
            <person name="Ochieng H."/>
            <person name="Li B."/>
            <person name="Zhu Y."/>
            <person name="Si H."/>
            <person name="Yin J."/>
            <person name="Kristiansen K."/>
            <person name="Jin X."/>
            <person name="Xu X."/>
            <person name="Xiao M."/>
            <person name="Agwanda B."/>
            <person name="Ommeh S."/>
            <person name="Li J."/>
            <person name="Shi Z.L."/>
        </authorList>
    </citation>
    <scope>NUCLEOTIDE SEQUENCE</scope>
    <source>
        <strain evidence="16">6A/Kenya/19BR112/2019</strain>
    </source>
</reference>
<name>A0AAU7E3Q0_9POLY</name>
<dbReference type="EMBL" id="PP711982">
    <property type="protein sequence ID" value="XBH24081.1"/>
    <property type="molecule type" value="Genomic_DNA"/>
</dbReference>
<dbReference type="Pfam" id="PF00718">
    <property type="entry name" value="Polyoma_coat"/>
    <property type="match status" value="1"/>
</dbReference>
<dbReference type="GO" id="GO:0042025">
    <property type="term" value="C:host cell nucleus"/>
    <property type="evidence" value="ECO:0007669"/>
    <property type="project" value="UniProtKB-SubCell"/>
</dbReference>
<evidence type="ECO:0000256" key="13">
    <source>
        <dbReference type="ARBA" id="ARBA00023157"/>
    </source>
</evidence>
<dbReference type="InterPro" id="IPR000662">
    <property type="entry name" value="Capsid_VP1_Polyomavir"/>
</dbReference>
<evidence type="ECO:0000256" key="8">
    <source>
        <dbReference type="ARBA" id="ARBA00022804"/>
    </source>
</evidence>
<protein>
    <submittedName>
        <fullName evidence="16">VP1 protein</fullName>
    </submittedName>
</protein>
<keyword evidence="6" id="KW-0945">Host-virus interaction</keyword>
<evidence type="ECO:0000313" key="16">
    <source>
        <dbReference type="EMBL" id="XBH24081.1"/>
    </source>
</evidence>
<reference evidence="16" key="2">
    <citation type="submission" date="2024-02" db="EMBL/GenBank/DDBJ databases">
        <authorList>
            <person name="Hu B."/>
        </authorList>
    </citation>
    <scope>NUCLEOTIDE SEQUENCE</scope>
    <source>
        <strain evidence="16">6A/Kenya/19BR112/2019</strain>
    </source>
</reference>
<sequence>MGDSASQYSSSSRVTVASTNNGDNPNETEIPTWSCAKIQLPLLNEDMTCGEILMWEAVSVKTEVVGIGTCLNAHSARKRYISGEGPGYVYEGPSYHCFAVGGEPLELQGICANYQTTYAAQSGQSAKYVNLPQRSNAEAQTLDQRNKAVLDMDGAYPIECWHPDPSKNENTRYFGTLHGGNNTPPVLQFTNSVVTVLLDEHGVGPLCKGDGLFISSADIVGYQVDQSNHAYWRGLPRYFNVRLRKRLVKNPYPVSSLLSSLFTGLNPKMQGQQMAGAFNQVEEVRIYQGQEQLPSDPDMVRYIDKFGQNKTQYPLPATSGSGS</sequence>
<keyword evidence="10" id="KW-0946">Virion</keyword>
<evidence type="ECO:0000256" key="1">
    <source>
        <dbReference type="ARBA" id="ARBA00004147"/>
    </source>
</evidence>
<evidence type="ECO:0000256" key="14">
    <source>
        <dbReference type="ARBA" id="ARBA00023296"/>
    </source>
</evidence>
<keyword evidence="7" id="KW-1162">Viral penetration into host cytoplasm</keyword>
<dbReference type="InterPro" id="IPR011222">
    <property type="entry name" value="dsDNA_vir_gr_I_capsid"/>
</dbReference>
<keyword evidence="14" id="KW-1160">Virus entry into host cell</keyword>
<evidence type="ECO:0000256" key="7">
    <source>
        <dbReference type="ARBA" id="ARBA00022595"/>
    </source>
</evidence>
<dbReference type="GO" id="GO:0019062">
    <property type="term" value="P:virion attachment to host cell"/>
    <property type="evidence" value="ECO:0007669"/>
    <property type="project" value="UniProtKB-KW"/>
</dbReference>
<evidence type="ECO:0000256" key="4">
    <source>
        <dbReference type="ARBA" id="ARBA00022561"/>
    </source>
</evidence>
<evidence type="ECO:0000256" key="9">
    <source>
        <dbReference type="ARBA" id="ARBA00022828"/>
    </source>
</evidence>
<evidence type="ECO:0000256" key="15">
    <source>
        <dbReference type="SAM" id="MobiDB-lite"/>
    </source>
</evidence>
<keyword evidence="9" id="KW-1145">T=7 icosahedral capsid protein</keyword>
<proteinExistence type="inferred from homology"/>
<evidence type="ECO:0000256" key="2">
    <source>
        <dbReference type="ARBA" id="ARBA00004328"/>
    </source>
</evidence>
<dbReference type="GO" id="GO:0075509">
    <property type="term" value="P:endocytosis involved in viral entry into host cell"/>
    <property type="evidence" value="ECO:0007669"/>
    <property type="project" value="UniProtKB-KW"/>
</dbReference>
<keyword evidence="4" id="KW-0167">Capsid protein</keyword>
<dbReference type="GO" id="GO:0039620">
    <property type="term" value="C:T=7 icosahedral viral capsid"/>
    <property type="evidence" value="ECO:0007669"/>
    <property type="project" value="UniProtKB-KW"/>
</dbReference>
<comment type="similarity">
    <text evidence="3">Belongs to the polyomaviruses coat protein VP1 family.</text>
</comment>
<evidence type="ECO:0000256" key="3">
    <source>
        <dbReference type="ARBA" id="ARBA00006893"/>
    </source>
</evidence>
<evidence type="ECO:0000256" key="11">
    <source>
        <dbReference type="ARBA" id="ARBA00022890"/>
    </source>
</evidence>
<accession>A0AAU7E3Q0</accession>
<keyword evidence="8" id="KW-1161">Viral attachment to host cell</keyword>
<feature type="region of interest" description="Disordered" evidence="15">
    <location>
        <begin position="1"/>
        <end position="30"/>
    </location>
</feature>
<keyword evidence="5" id="KW-1048">Host nucleus</keyword>
<dbReference type="SUPFAM" id="SSF88648">
    <property type="entry name" value="Group I dsDNA viruses"/>
    <property type="match status" value="1"/>
</dbReference>
<dbReference type="InterPro" id="IPR036931">
    <property type="entry name" value="Polyomavir_VP1_sf"/>
</dbReference>